<keyword evidence="2" id="KW-1185">Reference proteome</keyword>
<accession>A0A2S9XDH5</accession>
<dbReference type="InterPro" id="IPR027417">
    <property type="entry name" value="P-loop_NTPase"/>
</dbReference>
<organism evidence="1 2">
    <name type="scientific">Enhygromyxa salina</name>
    <dbReference type="NCBI Taxonomy" id="215803"/>
    <lineage>
        <taxon>Bacteria</taxon>
        <taxon>Pseudomonadati</taxon>
        <taxon>Myxococcota</taxon>
        <taxon>Polyangia</taxon>
        <taxon>Nannocystales</taxon>
        <taxon>Nannocystaceae</taxon>
        <taxon>Enhygromyxa</taxon>
    </lineage>
</organism>
<protein>
    <recommendedName>
        <fullName evidence="3">Rad50/SbcC-type AAA domain-containing protein</fullName>
    </recommendedName>
</protein>
<dbReference type="AlphaFoldDB" id="A0A2S9XDH5"/>
<evidence type="ECO:0000313" key="2">
    <source>
        <dbReference type="Proteomes" id="UP000237968"/>
    </source>
</evidence>
<dbReference type="EMBL" id="PVNK01000263">
    <property type="protein sequence ID" value="PRP90916.1"/>
    <property type="molecule type" value="Genomic_DNA"/>
</dbReference>
<dbReference type="Proteomes" id="UP000237968">
    <property type="component" value="Unassembled WGS sequence"/>
</dbReference>
<reference evidence="1 2" key="1">
    <citation type="submission" date="2018-03" db="EMBL/GenBank/DDBJ databases">
        <title>Draft Genome Sequences of the Obligatory Marine Myxobacteria Enhygromyxa salina SWB005.</title>
        <authorList>
            <person name="Poehlein A."/>
            <person name="Moghaddam J.A."/>
            <person name="Harms H."/>
            <person name="Alanjari M."/>
            <person name="Koenig G.M."/>
            <person name="Daniel R."/>
            <person name="Schaeberle T.F."/>
        </authorList>
    </citation>
    <scope>NUCLEOTIDE SEQUENCE [LARGE SCALE GENOMIC DNA]</scope>
    <source>
        <strain evidence="1 2">SWB005</strain>
    </source>
</reference>
<sequence>MYLERTRVVGLGPFETIEVDFCDRPGEPRLLTVIHGDGGTGKTSLLSAISATRPANHVVQTSIWRRPGTKPHALCEWRLGAEDPERPHPLKVATPGVTIEADDQLEQLRRREVVHFDRALAEKGGFAFVGIPGSRRFPRSTIVIGDPARTVLRVDTRGAPGFQDQNGVELTRPVKLILAYAGLSTALAGDRRGESGADPRCLGVVIQEALDELLGLIGYSYRGLSPRTFEPRFETPGGGILPFDALPIQARQLVSFATLPVHQMWVANRGADPRHCEGTVLIDDVDLNVSTSVQLELPATLRRVLPKVQWVLGTASPVLAHAAALGSTVTLRREPGSDRVEAYEGELSLTH</sequence>
<evidence type="ECO:0000313" key="1">
    <source>
        <dbReference type="EMBL" id="PRP90916.1"/>
    </source>
</evidence>
<gene>
    <name evidence="1" type="ORF">ENSA5_59910</name>
</gene>
<evidence type="ECO:0008006" key="3">
    <source>
        <dbReference type="Google" id="ProtNLM"/>
    </source>
</evidence>
<dbReference type="OrthoDB" id="5490353at2"/>
<proteinExistence type="predicted"/>
<dbReference type="RefSeq" id="WP_106395175.1">
    <property type="nucleotide sequence ID" value="NZ_PVNK01000263.1"/>
</dbReference>
<name>A0A2S9XDH5_9BACT</name>
<comment type="caution">
    <text evidence="1">The sequence shown here is derived from an EMBL/GenBank/DDBJ whole genome shotgun (WGS) entry which is preliminary data.</text>
</comment>
<dbReference type="Gene3D" id="3.40.50.300">
    <property type="entry name" value="P-loop containing nucleotide triphosphate hydrolases"/>
    <property type="match status" value="1"/>
</dbReference>